<dbReference type="OrthoDB" id="9788098at2"/>
<reference evidence="5 6" key="1">
    <citation type="journal article" date="2015" name="Antonie Van Leeuwenhoek">
        <title>Pseudooceanicola atlanticus gen. nov. sp. nov., isolated from surface seawater of the Atlantic Ocean and reclassification of Oceanicola batsensis, Oceanicola marinus, Oceanicola nitratireducens, Oceanicola nanhaiensis, Oceanicola antarcticus and Oceanicola flagellatus, as Pseudooceanicola batsensis comb. nov., Pseudooceanicola marinus comb. nov., Pseudooceanicola nitratireducens comb. nov., Pseudooceanicola nanhaiensis comb. nov., Pseudooceanicola antarcticus comb. nov., and Pseudooceanicola flagellatus comb. nov.</title>
        <authorList>
            <person name="Lai Q."/>
            <person name="Li G."/>
            <person name="Liu X."/>
            <person name="Du Y."/>
            <person name="Sun F."/>
            <person name="Shao Z."/>
        </authorList>
    </citation>
    <scope>NUCLEOTIDE SEQUENCE [LARGE SCALE GENOMIC DNA]</scope>
    <source>
        <strain evidence="5 6">22II-s11g</strain>
    </source>
</reference>
<dbReference type="SUPFAM" id="SSF46785">
    <property type="entry name" value="Winged helix' DNA-binding domain"/>
    <property type="match status" value="1"/>
</dbReference>
<dbReference type="SMART" id="SM00895">
    <property type="entry name" value="FCD"/>
    <property type="match status" value="1"/>
</dbReference>
<dbReference type="PANTHER" id="PTHR43537:SF5">
    <property type="entry name" value="UXU OPERON TRANSCRIPTIONAL REGULATOR"/>
    <property type="match status" value="1"/>
</dbReference>
<dbReference type="Pfam" id="PF00392">
    <property type="entry name" value="GntR"/>
    <property type="match status" value="1"/>
</dbReference>
<dbReference type="AlphaFoldDB" id="A0A0A0EDI6"/>
<dbReference type="STRING" id="1461694.ATO9_14375"/>
<dbReference type="eggNOG" id="COG1802">
    <property type="taxonomic scope" value="Bacteria"/>
</dbReference>
<gene>
    <name evidence="5" type="ORF">ATO9_14375</name>
</gene>
<dbReference type="InterPro" id="IPR036390">
    <property type="entry name" value="WH_DNA-bd_sf"/>
</dbReference>
<dbReference type="PROSITE" id="PS50949">
    <property type="entry name" value="HTH_GNTR"/>
    <property type="match status" value="1"/>
</dbReference>
<feature type="domain" description="HTH gntR-type" evidence="4">
    <location>
        <begin position="14"/>
        <end position="81"/>
    </location>
</feature>
<dbReference type="Pfam" id="PF07729">
    <property type="entry name" value="FCD"/>
    <property type="match status" value="1"/>
</dbReference>
<comment type="caution">
    <text evidence="5">The sequence shown here is derived from an EMBL/GenBank/DDBJ whole genome shotgun (WGS) entry which is preliminary data.</text>
</comment>
<protein>
    <recommendedName>
        <fullName evidence="4">HTH gntR-type domain-containing protein</fullName>
    </recommendedName>
</protein>
<evidence type="ECO:0000313" key="6">
    <source>
        <dbReference type="Proteomes" id="UP000030004"/>
    </source>
</evidence>
<evidence type="ECO:0000256" key="2">
    <source>
        <dbReference type="ARBA" id="ARBA00023125"/>
    </source>
</evidence>
<dbReference type="InterPro" id="IPR036388">
    <property type="entry name" value="WH-like_DNA-bd_sf"/>
</dbReference>
<dbReference type="SMART" id="SM00345">
    <property type="entry name" value="HTH_GNTR"/>
    <property type="match status" value="1"/>
</dbReference>
<dbReference type="PANTHER" id="PTHR43537">
    <property type="entry name" value="TRANSCRIPTIONAL REGULATOR, GNTR FAMILY"/>
    <property type="match status" value="1"/>
</dbReference>
<keyword evidence="2" id="KW-0238">DNA-binding</keyword>
<keyword evidence="6" id="KW-1185">Reference proteome</keyword>
<dbReference type="GO" id="GO:0003677">
    <property type="term" value="F:DNA binding"/>
    <property type="evidence" value="ECO:0007669"/>
    <property type="project" value="UniProtKB-KW"/>
</dbReference>
<organism evidence="5 6">
    <name type="scientific">Pseudooceanicola atlanticus</name>
    <dbReference type="NCBI Taxonomy" id="1461694"/>
    <lineage>
        <taxon>Bacteria</taxon>
        <taxon>Pseudomonadati</taxon>
        <taxon>Pseudomonadota</taxon>
        <taxon>Alphaproteobacteria</taxon>
        <taxon>Rhodobacterales</taxon>
        <taxon>Paracoccaceae</taxon>
        <taxon>Pseudooceanicola</taxon>
    </lineage>
</organism>
<dbReference type="InterPro" id="IPR000524">
    <property type="entry name" value="Tscrpt_reg_HTH_GntR"/>
</dbReference>
<dbReference type="EMBL" id="AQQX01000005">
    <property type="protein sequence ID" value="KGM48158.1"/>
    <property type="molecule type" value="Genomic_DNA"/>
</dbReference>
<evidence type="ECO:0000313" key="5">
    <source>
        <dbReference type="EMBL" id="KGM48158.1"/>
    </source>
</evidence>
<keyword evidence="3" id="KW-0804">Transcription</keyword>
<dbReference type="Gene3D" id="1.20.120.530">
    <property type="entry name" value="GntR ligand-binding domain-like"/>
    <property type="match status" value="1"/>
</dbReference>
<evidence type="ECO:0000256" key="3">
    <source>
        <dbReference type="ARBA" id="ARBA00023163"/>
    </source>
</evidence>
<dbReference type="RefSeq" id="WP_043750265.1">
    <property type="nucleotide sequence ID" value="NZ_AQQX01000005.1"/>
</dbReference>
<dbReference type="InterPro" id="IPR011711">
    <property type="entry name" value="GntR_C"/>
</dbReference>
<keyword evidence="1" id="KW-0805">Transcription regulation</keyword>
<dbReference type="InterPro" id="IPR008920">
    <property type="entry name" value="TF_FadR/GntR_C"/>
</dbReference>
<dbReference type="SUPFAM" id="SSF48008">
    <property type="entry name" value="GntR ligand-binding domain-like"/>
    <property type="match status" value="1"/>
</dbReference>
<proteinExistence type="predicted"/>
<name>A0A0A0EDI6_9RHOB</name>
<accession>A0A0A0EDI6</accession>
<evidence type="ECO:0000256" key="1">
    <source>
        <dbReference type="ARBA" id="ARBA00023015"/>
    </source>
</evidence>
<sequence>MPPLSLATIQSAPVTTTDQVFEALYSAIVSFELPPGTKVSEIDIARQMDVSRQPVRDAFFRLSKLGFLMIRPQRATLITKISVQAVQEAAFIRMALELACVTEAIKRLDDDAMARIDDVIDQQRAAVEAKDGSAFHTWDDRFHHTICEIGGRAHVWTLIREYKAHVDRVRYLSLPFSLDIAFNEHLGIRDAFAARDDDMARQLMRAHLERILRIMDQIREENVEFFEDSAA</sequence>
<dbReference type="GO" id="GO:0003700">
    <property type="term" value="F:DNA-binding transcription factor activity"/>
    <property type="evidence" value="ECO:0007669"/>
    <property type="project" value="InterPro"/>
</dbReference>
<evidence type="ECO:0000259" key="4">
    <source>
        <dbReference type="PROSITE" id="PS50949"/>
    </source>
</evidence>
<dbReference type="Gene3D" id="1.10.10.10">
    <property type="entry name" value="Winged helix-like DNA-binding domain superfamily/Winged helix DNA-binding domain"/>
    <property type="match status" value="1"/>
</dbReference>
<dbReference type="Proteomes" id="UP000030004">
    <property type="component" value="Unassembled WGS sequence"/>
</dbReference>